<organism evidence="1 2">
    <name type="scientific">Nonomuraea composti</name>
    <dbReference type="NCBI Taxonomy" id="2720023"/>
    <lineage>
        <taxon>Bacteria</taxon>
        <taxon>Bacillati</taxon>
        <taxon>Actinomycetota</taxon>
        <taxon>Actinomycetes</taxon>
        <taxon>Streptosporangiales</taxon>
        <taxon>Streptosporangiaceae</taxon>
        <taxon>Nonomuraea</taxon>
    </lineage>
</organism>
<keyword evidence="2" id="KW-1185">Reference proteome</keyword>
<protein>
    <submittedName>
        <fullName evidence="1">Uncharacterized protein</fullName>
    </submittedName>
</protein>
<evidence type="ECO:0000313" key="1">
    <source>
        <dbReference type="EMBL" id="NJP98594.1"/>
    </source>
</evidence>
<sequence length="216" mass="24454">MHDGRLGLYYSQWGAYQLELDLLPGPELATQFARRQREASSWMWEPEREGACLNDHDERRLLLFCHCGADQSYRLAALTTLARTWPGWRVEWAYDGLRQLKAAAGHAVDFAATWPGDPQAGEEWCDVLVTVIDHGRTRAHLVDSAEAVIRSGAGSLGEHRSAWPTITVERYCHHRMYRGFRTAGTVSCTQQDEKSPVSRMRATSCSCHRPYGEMTT</sequence>
<gene>
    <name evidence="1" type="ORF">HCN51_55820</name>
</gene>
<reference evidence="1 2" key="1">
    <citation type="submission" date="2020-03" db="EMBL/GenBank/DDBJ databases">
        <title>WGS of actinomycetes isolated from Thailand.</title>
        <authorList>
            <person name="Thawai C."/>
        </authorList>
    </citation>
    <scope>NUCLEOTIDE SEQUENCE [LARGE SCALE GENOMIC DNA]</scope>
    <source>
        <strain evidence="1 2">FMUSA5-5</strain>
    </source>
</reference>
<proteinExistence type="predicted"/>
<evidence type="ECO:0000313" key="2">
    <source>
        <dbReference type="Proteomes" id="UP000696294"/>
    </source>
</evidence>
<dbReference type="RefSeq" id="WP_168021903.1">
    <property type="nucleotide sequence ID" value="NZ_JAATEP010000098.1"/>
</dbReference>
<dbReference type="Proteomes" id="UP000696294">
    <property type="component" value="Unassembled WGS sequence"/>
</dbReference>
<name>A0ABX1BPS6_9ACTN</name>
<dbReference type="EMBL" id="JAATEP010000098">
    <property type="protein sequence ID" value="NJP98594.1"/>
    <property type="molecule type" value="Genomic_DNA"/>
</dbReference>
<accession>A0ABX1BPS6</accession>
<comment type="caution">
    <text evidence="1">The sequence shown here is derived from an EMBL/GenBank/DDBJ whole genome shotgun (WGS) entry which is preliminary data.</text>
</comment>